<keyword evidence="2" id="KW-0812">Transmembrane</keyword>
<evidence type="ECO:0000313" key="4">
    <source>
        <dbReference type="EMBL" id="ASW02611.1"/>
    </source>
</evidence>
<organism evidence="4 5">
    <name type="scientific">Paraburkholderia aromaticivorans</name>
    <dbReference type="NCBI Taxonomy" id="2026199"/>
    <lineage>
        <taxon>Bacteria</taxon>
        <taxon>Pseudomonadati</taxon>
        <taxon>Pseudomonadota</taxon>
        <taxon>Betaproteobacteria</taxon>
        <taxon>Burkholderiales</taxon>
        <taxon>Burkholderiaceae</taxon>
        <taxon>Paraburkholderia</taxon>
    </lineage>
</organism>
<dbReference type="GO" id="GO:0005886">
    <property type="term" value="C:plasma membrane"/>
    <property type="evidence" value="ECO:0007669"/>
    <property type="project" value="UniProtKB-SubCell"/>
</dbReference>
<keyword evidence="2" id="KW-0564">Palmitate</keyword>
<dbReference type="EMBL" id="CP022990">
    <property type="protein sequence ID" value="ASW02611.1"/>
    <property type="molecule type" value="Genomic_DNA"/>
</dbReference>
<dbReference type="KEGG" id="parb:CJU94_31670"/>
<reference evidence="4 5" key="1">
    <citation type="submission" date="2017-08" db="EMBL/GenBank/DDBJ databases">
        <title>Identification and genetic characteristics of simultaneous BTEX- and naphthalene-degrading Paraburkholderia sp. BN5 isolated from petroleum-contaminated soil.</title>
        <authorList>
            <person name="Lee Y."/>
            <person name="Jeon C.O."/>
        </authorList>
    </citation>
    <scope>NUCLEOTIDE SEQUENCE [LARGE SCALE GENOMIC DNA]</scope>
    <source>
        <strain evidence="4 5">BN5</strain>
    </source>
</reference>
<accession>A0A248VUB3</accession>
<dbReference type="PANTHER" id="PTHR30203:SF32">
    <property type="entry name" value="CATION EFFLUX SYSTEM PROTEIN CUSC"/>
    <property type="match status" value="1"/>
</dbReference>
<comment type="similarity">
    <text evidence="1 2">Belongs to the outer membrane factor (OMF) (TC 1.B.17) family.</text>
</comment>
<dbReference type="Proteomes" id="UP000215158">
    <property type="component" value="Chromosome 2"/>
</dbReference>
<dbReference type="Gene3D" id="2.20.200.10">
    <property type="entry name" value="Outer membrane efflux proteins (OEP)"/>
    <property type="match status" value="1"/>
</dbReference>
<keyword evidence="2" id="KW-1134">Transmembrane beta strand</keyword>
<evidence type="ECO:0000256" key="2">
    <source>
        <dbReference type="RuleBase" id="RU362097"/>
    </source>
</evidence>
<feature type="region of interest" description="Disordered" evidence="3">
    <location>
        <begin position="488"/>
        <end position="508"/>
    </location>
</feature>
<dbReference type="InterPro" id="IPR003423">
    <property type="entry name" value="OMP_efflux"/>
</dbReference>
<dbReference type="OrthoDB" id="9770517at2"/>
<dbReference type="GO" id="GO:0015562">
    <property type="term" value="F:efflux transmembrane transporter activity"/>
    <property type="evidence" value="ECO:0007669"/>
    <property type="project" value="InterPro"/>
</dbReference>
<name>A0A248VUB3_9BURK</name>
<dbReference type="NCBIfam" id="TIGR01845">
    <property type="entry name" value="outer_NodT"/>
    <property type="match status" value="1"/>
</dbReference>
<feature type="compositionally biased region" description="Low complexity" evidence="3">
    <location>
        <begin position="57"/>
        <end position="74"/>
    </location>
</feature>
<sequence>MFSSSHSRPPPATRRSPRSGTGFALAVVLAAALGVGGCISLAPSYVRPALPVPDTWSADSSAAATSSSDGPSTTVQPDWRSYFPDAQLQALIEQALSANRDLRIAVRRVEQARATYGIRRADTLPTIAAAGAYVHLHAPGVLLPGGSLDADAYQVGLTESNWELDFWGRVRNLKDAALEEYLASDAARRAATLSVIANVADNYLLLRELDERIAVARETIASRSESLRIFRRRFEVGAISKLDLRQSEILLQQAQALVAQLEQSRATQAHALAVLVGAPAQLQSAPLADASVYPDLQAGLPSSLLERRPDIVAAEHRLRAANANIGAARAAFFPRVTLTGAVGSTSTDLHSLFASGSGAWIFTPNISLPIFDAGRNRSNLELARAREGEAVAQYEKTIQEAFRDVADALSAREWLAAQVQAETDTLAAQSERARLARLRYDNGATPFLEVLDAQRDLLNARQQLIQTRRALLSSRVALYAALGGGVQDEQPAATPSAADITHQQGPLP</sequence>
<evidence type="ECO:0000256" key="1">
    <source>
        <dbReference type="ARBA" id="ARBA00007613"/>
    </source>
</evidence>
<keyword evidence="2" id="KW-0449">Lipoprotein</keyword>
<dbReference type="Gene3D" id="1.20.1600.10">
    <property type="entry name" value="Outer membrane efflux proteins (OEP)"/>
    <property type="match status" value="1"/>
</dbReference>
<dbReference type="Pfam" id="PF02321">
    <property type="entry name" value="OEP"/>
    <property type="match status" value="2"/>
</dbReference>
<evidence type="ECO:0000256" key="3">
    <source>
        <dbReference type="SAM" id="MobiDB-lite"/>
    </source>
</evidence>
<dbReference type="InterPro" id="IPR010131">
    <property type="entry name" value="MdtP/NodT-like"/>
</dbReference>
<proteinExistence type="inferred from homology"/>
<protein>
    <submittedName>
        <fullName evidence="4">RND transporter</fullName>
    </submittedName>
</protein>
<keyword evidence="2" id="KW-0472">Membrane</keyword>
<keyword evidence="5" id="KW-1185">Reference proteome</keyword>
<dbReference type="SUPFAM" id="SSF56954">
    <property type="entry name" value="Outer membrane efflux proteins (OEP)"/>
    <property type="match status" value="1"/>
</dbReference>
<dbReference type="PANTHER" id="PTHR30203">
    <property type="entry name" value="OUTER MEMBRANE CATION EFFLUX PROTEIN"/>
    <property type="match status" value="1"/>
</dbReference>
<feature type="region of interest" description="Disordered" evidence="3">
    <location>
        <begin position="57"/>
        <end position="78"/>
    </location>
</feature>
<gene>
    <name evidence="4" type="ORF">CJU94_31670</name>
</gene>
<dbReference type="AlphaFoldDB" id="A0A248VUB3"/>
<dbReference type="RefSeq" id="WP_095422471.1">
    <property type="nucleotide sequence ID" value="NZ_CP022990.1"/>
</dbReference>
<comment type="subcellular location">
    <subcellularLocation>
        <location evidence="2">Cell membrane</location>
        <topology evidence="2">Lipid-anchor</topology>
    </subcellularLocation>
</comment>
<evidence type="ECO:0000313" key="5">
    <source>
        <dbReference type="Proteomes" id="UP000215158"/>
    </source>
</evidence>